<accession>A0AAV5LQ95</accession>
<organism evidence="1 2">
    <name type="scientific">Rubroshorea leprosula</name>
    <dbReference type="NCBI Taxonomy" id="152421"/>
    <lineage>
        <taxon>Eukaryota</taxon>
        <taxon>Viridiplantae</taxon>
        <taxon>Streptophyta</taxon>
        <taxon>Embryophyta</taxon>
        <taxon>Tracheophyta</taxon>
        <taxon>Spermatophyta</taxon>
        <taxon>Magnoliopsida</taxon>
        <taxon>eudicotyledons</taxon>
        <taxon>Gunneridae</taxon>
        <taxon>Pentapetalae</taxon>
        <taxon>rosids</taxon>
        <taxon>malvids</taxon>
        <taxon>Malvales</taxon>
        <taxon>Dipterocarpaceae</taxon>
        <taxon>Rubroshorea</taxon>
    </lineage>
</organism>
<dbReference type="EMBL" id="BPVZ01000135">
    <property type="protein sequence ID" value="GKV39621.1"/>
    <property type="molecule type" value="Genomic_DNA"/>
</dbReference>
<gene>
    <name evidence="1" type="ORF">SLEP1_g47368</name>
</gene>
<comment type="caution">
    <text evidence="1">The sequence shown here is derived from an EMBL/GenBank/DDBJ whole genome shotgun (WGS) entry which is preliminary data.</text>
</comment>
<evidence type="ECO:0000313" key="2">
    <source>
        <dbReference type="Proteomes" id="UP001054252"/>
    </source>
</evidence>
<sequence length="94" mass="10526">MAEFFFLFLHPYPRDLLFFFSSADRSPPSHRLSFPLKNLICSVSSSPVRRVLLGVDPSAFRSRELPPALPPASSLCSSGFLACKFWYDGHSSKS</sequence>
<proteinExistence type="predicted"/>
<evidence type="ECO:0000313" key="1">
    <source>
        <dbReference type="EMBL" id="GKV39621.1"/>
    </source>
</evidence>
<dbReference type="Proteomes" id="UP001054252">
    <property type="component" value="Unassembled WGS sequence"/>
</dbReference>
<reference evidence="1 2" key="1">
    <citation type="journal article" date="2021" name="Commun. Biol.">
        <title>The genome of Shorea leprosula (Dipterocarpaceae) highlights the ecological relevance of drought in aseasonal tropical rainforests.</title>
        <authorList>
            <person name="Ng K.K.S."/>
            <person name="Kobayashi M.J."/>
            <person name="Fawcett J.A."/>
            <person name="Hatakeyama M."/>
            <person name="Paape T."/>
            <person name="Ng C.H."/>
            <person name="Ang C.C."/>
            <person name="Tnah L.H."/>
            <person name="Lee C.T."/>
            <person name="Nishiyama T."/>
            <person name="Sese J."/>
            <person name="O'Brien M.J."/>
            <person name="Copetti D."/>
            <person name="Mohd Noor M.I."/>
            <person name="Ong R.C."/>
            <person name="Putra M."/>
            <person name="Sireger I.Z."/>
            <person name="Indrioko S."/>
            <person name="Kosugi Y."/>
            <person name="Izuno A."/>
            <person name="Isagi Y."/>
            <person name="Lee S.L."/>
            <person name="Shimizu K.K."/>
        </authorList>
    </citation>
    <scope>NUCLEOTIDE SEQUENCE [LARGE SCALE GENOMIC DNA]</scope>
    <source>
        <strain evidence="1">214</strain>
    </source>
</reference>
<keyword evidence="2" id="KW-1185">Reference proteome</keyword>
<name>A0AAV5LQ95_9ROSI</name>
<dbReference type="AlphaFoldDB" id="A0AAV5LQ95"/>
<protein>
    <submittedName>
        <fullName evidence="1">Uncharacterized protein</fullName>
    </submittedName>
</protein>